<dbReference type="Proteomes" id="UP001163223">
    <property type="component" value="Chromosome"/>
</dbReference>
<evidence type="ECO:0000313" key="1">
    <source>
        <dbReference type="EMBL" id="WAJ31170.1"/>
    </source>
</evidence>
<name>A0ACD4NW87_9HYPH</name>
<evidence type="ECO:0000313" key="2">
    <source>
        <dbReference type="Proteomes" id="UP001163223"/>
    </source>
</evidence>
<organism evidence="1 2">
    <name type="scientific">Antarcticirhabdus aurantiaca</name>
    <dbReference type="NCBI Taxonomy" id="2606717"/>
    <lineage>
        <taxon>Bacteria</taxon>
        <taxon>Pseudomonadati</taxon>
        <taxon>Pseudomonadota</taxon>
        <taxon>Alphaproteobacteria</taxon>
        <taxon>Hyphomicrobiales</taxon>
        <taxon>Aurantimonadaceae</taxon>
        <taxon>Antarcticirhabdus</taxon>
    </lineage>
</organism>
<keyword evidence="2" id="KW-1185">Reference proteome</keyword>
<protein>
    <submittedName>
        <fullName evidence="1">Uncharacterized protein</fullName>
    </submittedName>
</protein>
<sequence>MSTIPVGGTTGHDHESTAQIDEAARWLASLPQEDRPRPIVPAMRQRFGLSPQQACIAIREAGLMHARAM</sequence>
<reference evidence="1" key="1">
    <citation type="submission" date="2022-11" db="EMBL/GenBank/DDBJ databases">
        <title>beta-Carotene-producing bacterium, Jeongeuplla avenae sp. nov., alleviates the salt stress of Arabidopsis seedlings.</title>
        <authorList>
            <person name="Jiang L."/>
            <person name="Lee J."/>
        </authorList>
    </citation>
    <scope>NUCLEOTIDE SEQUENCE</scope>
    <source>
        <strain evidence="1">DY_R2A_6</strain>
    </source>
</reference>
<dbReference type="EMBL" id="CP113520">
    <property type="protein sequence ID" value="WAJ31170.1"/>
    <property type="molecule type" value="Genomic_DNA"/>
</dbReference>
<gene>
    <name evidence="1" type="ORF">OXU80_13605</name>
</gene>
<proteinExistence type="predicted"/>
<accession>A0ACD4NW87</accession>